<evidence type="ECO:0000256" key="1">
    <source>
        <dbReference type="SAM" id="MobiDB-lite"/>
    </source>
</evidence>
<comment type="caution">
    <text evidence="2">The sequence shown here is derived from an EMBL/GenBank/DDBJ whole genome shotgun (WGS) entry which is preliminary data.</text>
</comment>
<dbReference type="EMBL" id="WMII01000009">
    <property type="protein sequence ID" value="MTH64859.1"/>
    <property type="molecule type" value="Genomic_DNA"/>
</dbReference>
<feature type="compositionally biased region" description="Basic and acidic residues" evidence="1">
    <location>
        <begin position="1"/>
        <end position="10"/>
    </location>
</feature>
<evidence type="ECO:0000313" key="2">
    <source>
        <dbReference type="EMBL" id="MTH64859.1"/>
    </source>
</evidence>
<reference evidence="2 3" key="1">
    <citation type="submission" date="2019-11" db="EMBL/GenBank/DDBJ databases">
        <authorList>
            <person name="Dong K."/>
        </authorList>
    </citation>
    <scope>NUCLEOTIDE SEQUENCE [LARGE SCALE GENOMIC DNA]</scope>
    <source>
        <strain evidence="2 3">DK608</strain>
    </source>
</reference>
<accession>A0A6L6IY83</accession>
<gene>
    <name evidence="2" type="ORF">GL284_11340</name>
</gene>
<proteinExistence type="predicted"/>
<organism evidence="2 3">
    <name type="scientific">Paracoccus shanxieyensis</name>
    <dbReference type="NCBI Taxonomy" id="2675752"/>
    <lineage>
        <taxon>Bacteria</taxon>
        <taxon>Pseudomonadati</taxon>
        <taxon>Pseudomonadota</taxon>
        <taxon>Alphaproteobacteria</taxon>
        <taxon>Rhodobacterales</taxon>
        <taxon>Paracoccaceae</taxon>
        <taxon>Paracoccus</taxon>
    </lineage>
</organism>
<feature type="region of interest" description="Disordered" evidence="1">
    <location>
        <begin position="1"/>
        <end position="79"/>
    </location>
</feature>
<protein>
    <submittedName>
        <fullName evidence="2">Uncharacterized protein</fullName>
    </submittedName>
</protein>
<dbReference type="AlphaFoldDB" id="A0A6L6IY83"/>
<feature type="compositionally biased region" description="Basic and acidic residues" evidence="1">
    <location>
        <begin position="17"/>
        <end position="49"/>
    </location>
</feature>
<feature type="compositionally biased region" description="Polar residues" evidence="1">
    <location>
        <begin position="55"/>
        <end position="64"/>
    </location>
</feature>
<evidence type="ECO:0000313" key="3">
    <source>
        <dbReference type="Proteomes" id="UP000478740"/>
    </source>
</evidence>
<dbReference type="Proteomes" id="UP000478740">
    <property type="component" value="Unassembled WGS sequence"/>
</dbReference>
<name>A0A6L6IY83_9RHOB</name>
<keyword evidence="3" id="KW-1185">Reference proteome</keyword>
<dbReference type="RefSeq" id="WP_155044741.1">
    <property type="nucleotide sequence ID" value="NZ_WMIH01000009.1"/>
</dbReference>
<sequence length="79" mass="8844">MQDRKSDEQRVPAQQSEQDRSYPEGMDRERSQPDHDQTTRPSQRKDDGGNARIDTPTTSRQPQYHGTDASGAASGDPTE</sequence>